<reference evidence="2" key="2">
    <citation type="submission" date="2015-04" db="EMBL/GenBank/DDBJ databases">
        <title>Genome sequence of Mycobacterium arupense strain GUC1.</title>
        <authorList>
            <person name="Greninger A.L."/>
            <person name="Cunningham G."/>
            <person name="Chiu C.Y."/>
            <person name="Miller S."/>
        </authorList>
    </citation>
    <scope>NUCLEOTIDE SEQUENCE</scope>
    <source>
        <strain evidence="2">GUC1</strain>
    </source>
</reference>
<proteinExistence type="predicted"/>
<dbReference type="STRING" id="342002.BST15_12590"/>
<dbReference type="RefSeq" id="WP_046189543.1">
    <property type="nucleotide sequence ID" value="NZ_JACKUJ010000018.1"/>
</dbReference>
<dbReference type="EMBL" id="MVHH01000024">
    <property type="protein sequence ID" value="OQZ96388.1"/>
    <property type="molecule type" value="Genomic_DNA"/>
</dbReference>
<dbReference type="OrthoDB" id="3381348at2"/>
<dbReference type="PATRIC" id="fig|342002.3.peg.2478"/>
<comment type="caution">
    <text evidence="2">The sequence shown here is derived from an EMBL/GenBank/DDBJ whole genome shotgun (WGS) entry which is preliminary data.</text>
</comment>
<dbReference type="AlphaFoldDB" id="A0A0F5MWY3"/>
<evidence type="ECO:0000259" key="1">
    <source>
        <dbReference type="Pfam" id="PF10615"/>
    </source>
</evidence>
<dbReference type="InterPro" id="IPR019595">
    <property type="entry name" value="DUF2470"/>
</dbReference>
<sequence>MATTTAATVPSSAERIRSACIRGQALLAIADSADAAPVSAPICHLLRDGSVAVAIPAADPVAQAAADTGVQAMLELTDHAPLRLRERVRALAWITGMLHPVPNDEVTVLLDRIAEVDPNPALLQVVSPRSAGRHRDIGARDDNDSDVDYLLMRLTPDSAVLADATGAEAVDVRELLSARPDPFCAIEAHWLQHLDSAHPEMVARLAAAKLPPQLRRGQARPLAVDRYGMWLRVEAPDGDRDVRLSFPQPVEDVLSLNRAVRALMGCPFLNGLQARRQER</sequence>
<dbReference type="Gene3D" id="3.20.180.10">
    <property type="entry name" value="PNP-oxidase-like"/>
    <property type="match status" value="1"/>
</dbReference>
<evidence type="ECO:0000313" key="2">
    <source>
        <dbReference type="EMBL" id="KKB99255.1"/>
    </source>
</evidence>
<evidence type="ECO:0000313" key="4">
    <source>
        <dbReference type="Proteomes" id="UP000034416"/>
    </source>
</evidence>
<dbReference type="EMBL" id="LASW01000039">
    <property type="protein sequence ID" value="KKB99255.1"/>
    <property type="molecule type" value="Genomic_DNA"/>
</dbReference>
<dbReference type="Proteomes" id="UP000192327">
    <property type="component" value="Unassembled WGS sequence"/>
</dbReference>
<dbReference type="Pfam" id="PF10615">
    <property type="entry name" value="DUF2470"/>
    <property type="match status" value="1"/>
</dbReference>
<gene>
    <name evidence="3" type="ORF">BST15_12590</name>
    <name evidence="2" type="ORF">WR43_10580</name>
</gene>
<feature type="domain" description="DUF2470" evidence="1">
    <location>
        <begin position="188"/>
        <end position="257"/>
    </location>
</feature>
<evidence type="ECO:0000313" key="3">
    <source>
        <dbReference type="EMBL" id="OQZ96388.1"/>
    </source>
</evidence>
<dbReference type="SUPFAM" id="SSF50475">
    <property type="entry name" value="FMN-binding split barrel"/>
    <property type="match status" value="1"/>
</dbReference>
<dbReference type="InterPro" id="IPR037119">
    <property type="entry name" value="Haem_oxidase_HugZ-like_sf"/>
</dbReference>
<organism evidence="2 4">
    <name type="scientific">Mycolicibacter arupensis</name>
    <dbReference type="NCBI Taxonomy" id="342002"/>
    <lineage>
        <taxon>Bacteria</taxon>
        <taxon>Bacillati</taxon>
        <taxon>Actinomycetota</taxon>
        <taxon>Actinomycetes</taxon>
        <taxon>Mycobacteriales</taxon>
        <taxon>Mycobacteriaceae</taxon>
        <taxon>Mycolicibacter</taxon>
    </lineage>
</organism>
<reference evidence="4" key="1">
    <citation type="submission" date="2015-04" db="EMBL/GenBank/DDBJ databases">
        <title>Genome sequence of Mycobacterium arupense GUC1.</title>
        <authorList>
            <person name="Greninger A.L."/>
            <person name="Cunningham G."/>
            <person name="Chiu C.Y."/>
            <person name="Miller S."/>
        </authorList>
    </citation>
    <scope>NUCLEOTIDE SEQUENCE [LARGE SCALE GENOMIC DNA]</scope>
    <source>
        <strain evidence="4">GUC1</strain>
    </source>
</reference>
<dbReference type="Proteomes" id="UP000034416">
    <property type="component" value="Unassembled WGS sequence"/>
</dbReference>
<evidence type="ECO:0000313" key="5">
    <source>
        <dbReference type="Proteomes" id="UP000192327"/>
    </source>
</evidence>
<name>A0A0F5MWY3_9MYCO</name>
<accession>A0A0F5MWY3</accession>
<reference evidence="3 5" key="3">
    <citation type="submission" date="2016-12" db="EMBL/GenBank/DDBJ databases">
        <title>The new phylogeny of genus Mycobacterium.</title>
        <authorList>
            <person name="Tortoli E."/>
            <person name="Trovato A."/>
            <person name="Cirillo D.M."/>
        </authorList>
    </citation>
    <scope>NUCLEOTIDE SEQUENCE [LARGE SCALE GENOMIC DNA]</scope>
    <source>
        <strain evidence="3 5">DSM 44942</strain>
    </source>
</reference>
<protein>
    <submittedName>
        <fullName evidence="3">DUF2470 domain-containing protein</fullName>
    </submittedName>
    <submittedName>
        <fullName evidence="2">Prephenate dehydratase</fullName>
    </submittedName>
</protein>
<keyword evidence="5" id="KW-1185">Reference proteome</keyword>